<dbReference type="Proteomes" id="UP001271007">
    <property type="component" value="Unassembled WGS sequence"/>
</dbReference>
<organism evidence="2 3">
    <name type="scientific">Extremus antarcticus</name>
    <dbReference type="NCBI Taxonomy" id="702011"/>
    <lineage>
        <taxon>Eukaryota</taxon>
        <taxon>Fungi</taxon>
        <taxon>Dikarya</taxon>
        <taxon>Ascomycota</taxon>
        <taxon>Pezizomycotina</taxon>
        <taxon>Dothideomycetes</taxon>
        <taxon>Dothideomycetidae</taxon>
        <taxon>Mycosphaerellales</taxon>
        <taxon>Extremaceae</taxon>
        <taxon>Extremus</taxon>
    </lineage>
</organism>
<feature type="domain" description="BTB" evidence="1">
    <location>
        <begin position="19"/>
        <end position="126"/>
    </location>
</feature>
<dbReference type="SUPFAM" id="SSF54695">
    <property type="entry name" value="POZ domain"/>
    <property type="match status" value="1"/>
</dbReference>
<reference evidence="2" key="1">
    <citation type="submission" date="2023-04" db="EMBL/GenBank/DDBJ databases">
        <title>Black Yeasts Isolated from many extreme environments.</title>
        <authorList>
            <person name="Coleine C."/>
            <person name="Stajich J.E."/>
            <person name="Selbmann L."/>
        </authorList>
    </citation>
    <scope>NUCLEOTIDE SEQUENCE</scope>
    <source>
        <strain evidence="2">CCFEE 5312</strain>
    </source>
</reference>
<dbReference type="PANTHER" id="PTHR47843:SF5">
    <property type="entry name" value="BTB_POZ DOMAIN PROTEIN"/>
    <property type="match status" value="1"/>
</dbReference>
<dbReference type="Pfam" id="PF00651">
    <property type="entry name" value="BTB"/>
    <property type="match status" value="1"/>
</dbReference>
<sequence>MQSARFSDTGTDPLRDGIKKLWRSHELSDFTIRCGGREWPVHRFVLYFDLAVKSGFKESSNNVLELHEDDPEVVDLMLAFFYNRYYSADSLSHESPTYDSLSEAQTHARVFALAEKYLLAGLMEQAAFRFSVQMTNQWGSKGVARAIVDVYNMNSTASQTLRDCALATIRVHAKAMLDIDSEFSHHFRRALRVGPVDLAADVAELVAGQLDYGPSSRG</sequence>
<evidence type="ECO:0000313" key="3">
    <source>
        <dbReference type="Proteomes" id="UP001271007"/>
    </source>
</evidence>
<proteinExistence type="predicted"/>
<keyword evidence="3" id="KW-1185">Reference proteome</keyword>
<comment type="caution">
    <text evidence="2">The sequence shown here is derived from an EMBL/GenBank/DDBJ whole genome shotgun (WGS) entry which is preliminary data.</text>
</comment>
<gene>
    <name evidence="2" type="ORF">LTR09_011608</name>
</gene>
<dbReference type="CDD" id="cd18186">
    <property type="entry name" value="BTB_POZ_ZBTB_KLHL-like"/>
    <property type="match status" value="1"/>
</dbReference>
<evidence type="ECO:0000259" key="1">
    <source>
        <dbReference type="Pfam" id="PF00651"/>
    </source>
</evidence>
<dbReference type="PANTHER" id="PTHR47843">
    <property type="entry name" value="BTB DOMAIN-CONTAINING PROTEIN-RELATED"/>
    <property type="match status" value="1"/>
</dbReference>
<dbReference type="AlphaFoldDB" id="A0AAJ0GA51"/>
<dbReference type="EMBL" id="JAWDJX010000074">
    <property type="protein sequence ID" value="KAK3046924.1"/>
    <property type="molecule type" value="Genomic_DNA"/>
</dbReference>
<dbReference type="InterPro" id="IPR011333">
    <property type="entry name" value="SKP1/BTB/POZ_sf"/>
</dbReference>
<protein>
    <recommendedName>
        <fullName evidence="1">BTB domain-containing protein</fullName>
    </recommendedName>
</protein>
<dbReference type="Gene3D" id="3.30.710.10">
    <property type="entry name" value="Potassium Channel Kv1.1, Chain A"/>
    <property type="match status" value="1"/>
</dbReference>
<evidence type="ECO:0000313" key="2">
    <source>
        <dbReference type="EMBL" id="KAK3046924.1"/>
    </source>
</evidence>
<accession>A0AAJ0GA51</accession>
<name>A0AAJ0GA51_9PEZI</name>
<dbReference type="InterPro" id="IPR000210">
    <property type="entry name" value="BTB/POZ_dom"/>
</dbReference>